<accession>A0ABS8YZV6</accession>
<keyword evidence="9" id="KW-1185">Reference proteome</keyword>
<comment type="subcellular location">
    <subcellularLocation>
        <location evidence="1">Cell membrane</location>
        <topology evidence="1">Multi-pass membrane protein</topology>
    </subcellularLocation>
</comment>
<comment type="caution">
    <text evidence="8">The sequence shown here is derived from an EMBL/GenBank/DDBJ whole genome shotgun (WGS) entry which is preliminary data.</text>
</comment>
<feature type="transmembrane region" description="Helical" evidence="6">
    <location>
        <begin position="115"/>
        <end position="134"/>
    </location>
</feature>
<evidence type="ECO:0000256" key="1">
    <source>
        <dbReference type="ARBA" id="ARBA00004651"/>
    </source>
</evidence>
<evidence type="ECO:0000313" key="8">
    <source>
        <dbReference type="EMBL" id="MCE7001266.1"/>
    </source>
</evidence>
<protein>
    <recommendedName>
        <fullName evidence="7">ABC3 transporter permease C-terminal domain-containing protein</fullName>
    </recommendedName>
</protein>
<dbReference type="RefSeq" id="WP_233722349.1">
    <property type="nucleotide sequence ID" value="NZ_JAJVCN010000001.1"/>
</dbReference>
<sequence length="148" mass="15257">MNVHPVHAGKNMGAGAVLSCILAIATLILMTIGRVSAWALVPMIVLTECVVYKAFASTVRHRRRDVALLRCFGASRAQVFNGILAEAAWLGVIGAVAGLGGVLFLLNILRFETSVAALFIGAIGAVLAAVVPAIRASKIPPSGPSTVA</sequence>
<dbReference type="EMBL" id="JAJVCN010000001">
    <property type="protein sequence ID" value="MCE7001266.1"/>
    <property type="molecule type" value="Genomic_DNA"/>
</dbReference>
<dbReference type="Proteomes" id="UP001521150">
    <property type="component" value="Unassembled WGS sequence"/>
</dbReference>
<dbReference type="Pfam" id="PF02687">
    <property type="entry name" value="FtsX"/>
    <property type="match status" value="1"/>
</dbReference>
<evidence type="ECO:0000256" key="3">
    <source>
        <dbReference type="ARBA" id="ARBA00022692"/>
    </source>
</evidence>
<reference evidence="8 9" key="1">
    <citation type="submission" date="2021-12" db="EMBL/GenBank/DDBJ databases">
        <title>Genome sequence of Kibdelosporangium philippinense ATCC 49844.</title>
        <authorList>
            <person name="Fedorov E.A."/>
            <person name="Omeragic M."/>
            <person name="Shalygina K.F."/>
            <person name="Maclea K.S."/>
        </authorList>
    </citation>
    <scope>NUCLEOTIDE SEQUENCE [LARGE SCALE GENOMIC DNA]</scope>
    <source>
        <strain evidence="8 9">ATCC 49844</strain>
    </source>
</reference>
<keyword evidence="5 6" id="KW-0472">Membrane</keyword>
<gene>
    <name evidence="8" type="ORF">LWC34_00185</name>
</gene>
<evidence type="ECO:0000313" key="9">
    <source>
        <dbReference type="Proteomes" id="UP001521150"/>
    </source>
</evidence>
<evidence type="ECO:0000256" key="4">
    <source>
        <dbReference type="ARBA" id="ARBA00022989"/>
    </source>
</evidence>
<evidence type="ECO:0000259" key="7">
    <source>
        <dbReference type="Pfam" id="PF02687"/>
    </source>
</evidence>
<feature type="domain" description="ABC3 transporter permease C-terminal" evidence="7">
    <location>
        <begin position="43"/>
        <end position="140"/>
    </location>
</feature>
<evidence type="ECO:0000256" key="5">
    <source>
        <dbReference type="ARBA" id="ARBA00023136"/>
    </source>
</evidence>
<organism evidence="8 9">
    <name type="scientific">Kibdelosporangium philippinense</name>
    <dbReference type="NCBI Taxonomy" id="211113"/>
    <lineage>
        <taxon>Bacteria</taxon>
        <taxon>Bacillati</taxon>
        <taxon>Actinomycetota</taxon>
        <taxon>Actinomycetes</taxon>
        <taxon>Pseudonocardiales</taxon>
        <taxon>Pseudonocardiaceae</taxon>
        <taxon>Kibdelosporangium</taxon>
    </lineage>
</organism>
<feature type="transmembrane region" description="Helical" evidence="6">
    <location>
        <begin position="12"/>
        <end position="32"/>
    </location>
</feature>
<keyword evidence="2" id="KW-1003">Cell membrane</keyword>
<proteinExistence type="predicted"/>
<evidence type="ECO:0000256" key="2">
    <source>
        <dbReference type="ARBA" id="ARBA00022475"/>
    </source>
</evidence>
<dbReference type="InterPro" id="IPR003838">
    <property type="entry name" value="ABC3_permease_C"/>
</dbReference>
<evidence type="ECO:0000256" key="6">
    <source>
        <dbReference type="SAM" id="Phobius"/>
    </source>
</evidence>
<feature type="transmembrane region" description="Helical" evidence="6">
    <location>
        <begin position="87"/>
        <end position="109"/>
    </location>
</feature>
<keyword evidence="4 6" id="KW-1133">Transmembrane helix</keyword>
<keyword evidence="3 6" id="KW-0812">Transmembrane</keyword>
<name>A0ABS8YZV6_9PSEU</name>